<feature type="transmembrane region" description="Helical" evidence="1">
    <location>
        <begin position="512"/>
        <end position="530"/>
    </location>
</feature>
<feature type="transmembrane region" description="Helical" evidence="1">
    <location>
        <begin position="970"/>
        <end position="996"/>
    </location>
</feature>
<dbReference type="SUPFAM" id="SSF82866">
    <property type="entry name" value="Multidrug efflux transporter AcrB transmembrane domain"/>
    <property type="match status" value="2"/>
</dbReference>
<dbReference type="RefSeq" id="WP_172174213.1">
    <property type="nucleotide sequence ID" value="NZ_CASGIA010000041.1"/>
</dbReference>
<dbReference type="Gene3D" id="3.30.2090.10">
    <property type="entry name" value="Multidrug efflux transporter AcrB TolC docking domain, DN and DC subdomains"/>
    <property type="match status" value="2"/>
</dbReference>
<feature type="transmembrane region" description="Helical" evidence="1">
    <location>
        <begin position="939"/>
        <end position="958"/>
    </location>
</feature>
<feature type="transmembrane region" description="Helical" evidence="1">
    <location>
        <begin position="327"/>
        <end position="346"/>
    </location>
</feature>
<comment type="caution">
    <text evidence="2">The sequence shown here is derived from an EMBL/GenBank/DDBJ whole genome shotgun (WGS) entry which is preliminary data.</text>
</comment>
<dbReference type="SUPFAM" id="SSF82693">
    <property type="entry name" value="Multidrug efflux transporter AcrB pore domain, PN1, PN2, PC1 and PC2 subdomains"/>
    <property type="match status" value="2"/>
</dbReference>
<dbReference type="Gene3D" id="1.20.1640.10">
    <property type="entry name" value="Multidrug efflux transporter AcrB transmembrane domain"/>
    <property type="match status" value="2"/>
</dbReference>
<dbReference type="InterPro" id="IPR001036">
    <property type="entry name" value="Acrflvin-R"/>
</dbReference>
<dbReference type="GeneID" id="82158017"/>
<dbReference type="SUPFAM" id="SSF82714">
    <property type="entry name" value="Multidrug efflux transporter AcrB TolC docking domain, DN and DC subdomains"/>
    <property type="match status" value="1"/>
</dbReference>
<accession>A0ABX2AVS5</accession>
<evidence type="ECO:0000256" key="1">
    <source>
        <dbReference type="SAM" id="Phobius"/>
    </source>
</evidence>
<feature type="transmembrane region" description="Helical" evidence="1">
    <location>
        <begin position="860"/>
        <end position="879"/>
    </location>
</feature>
<dbReference type="PANTHER" id="PTHR32063:SF0">
    <property type="entry name" value="SWARMING MOTILITY PROTEIN SWRC"/>
    <property type="match status" value="1"/>
</dbReference>
<evidence type="ECO:0000313" key="2">
    <source>
        <dbReference type="EMBL" id="NPE14569.1"/>
    </source>
</evidence>
<protein>
    <submittedName>
        <fullName evidence="2">Efflux RND transporter permease subunit</fullName>
    </submittedName>
</protein>
<dbReference type="Pfam" id="PF00873">
    <property type="entry name" value="ACR_tran"/>
    <property type="match status" value="1"/>
</dbReference>
<feature type="transmembrane region" description="Helical" evidence="1">
    <location>
        <begin position="12"/>
        <end position="32"/>
    </location>
</feature>
<dbReference type="Gene3D" id="3.30.70.1320">
    <property type="entry name" value="Multidrug efflux transporter AcrB pore domain like"/>
    <property type="match status" value="1"/>
</dbReference>
<reference evidence="2 3" key="1">
    <citation type="submission" date="2020-05" db="EMBL/GenBank/DDBJ databases">
        <title>Distinct polysaccharide utilization as determinants for interspecies competition between intestinal Prevotella spp.</title>
        <authorList>
            <person name="Galvez E.J.C."/>
            <person name="Iljazovic A."/>
            <person name="Strowig T."/>
        </authorList>
    </citation>
    <scope>NUCLEOTIDE SEQUENCE [LARGE SCALE GENOMIC DNA]</scope>
    <source>
        <strain evidence="2 3">PROD</strain>
    </source>
</reference>
<organism evidence="2 3">
    <name type="scientific">Xylanibacter rodentium</name>
    <dbReference type="NCBI Taxonomy" id="2736289"/>
    <lineage>
        <taxon>Bacteria</taxon>
        <taxon>Pseudomonadati</taxon>
        <taxon>Bacteroidota</taxon>
        <taxon>Bacteroidia</taxon>
        <taxon>Bacteroidales</taxon>
        <taxon>Prevotellaceae</taxon>
        <taxon>Xylanibacter</taxon>
    </lineage>
</organism>
<dbReference type="Gene3D" id="3.30.70.1440">
    <property type="entry name" value="Multidrug efflux transporter AcrB pore domain"/>
    <property type="match status" value="1"/>
</dbReference>
<dbReference type="EMBL" id="JABKKE010000015">
    <property type="protein sequence ID" value="NPE14569.1"/>
    <property type="molecule type" value="Genomic_DNA"/>
</dbReference>
<sequence length="1000" mass="110342">MIHTILHRPIAVTMTLIAIVTLGVLALGRIPVSLMPDIDVPRIVVQMSAQGCSAREIEQSMVGPMRRQLSQVAGLKDVESTSRTDAGIITLTFSPGSDMGLLFIEVNEKIDRAMSSMPKEMERPKVMKIGALDIPAFNVDVTGGKPEQTSRLVSNVISKRMEQLPEVAMVDYSGLTGTRITIQPDEARESLSGITNADIEKAISDNNIVLETLSVQDGIYRYSIHFDSQILSVRDIENIYLRHNGRLLQLKDICKVEETAAVRKGIVSSDGNDAITMAVIKQSDAQMNDLQQSMDTLMSQLTRDYPELHFAVTRDQTQLLSYSMHNLEWNLVLGIVMASIVLFVFIGGRRLPMLVAISIPLSLILTLLCFYLMGISLNIISLSGLILGVGMIVDNAIIVIDNILQKGTCNEHTVNSAVKEVVMPMLSSVLTTCSVFIPLIFLSGTAGALFYDQAMGITIALFCSLAVAAFVVPVYHLLLCRKCRPRDSKVNMWLMSFYEKGMRYTLRHPKTMAGIFSGCAVMIVILLPFIPKERMPETPHDDALVTIDWNAGIVPEENNRRVNEVLGHVKESVKASTSMVGGQDFMLSHTKNITGSEAVCYIKCASAEDCDVTVEKMKRYIARHYPEAKVESELAANIFDMIFSTGEPDLQIRLQKREGGRPEVAQTRMVTDSLQRRFPRTDVPPVSTETYIRYRTDAEQMAYYGVTYRQLYSRLKELLGTGNIYEINTGGESVPVVIGGGDNESGMLLGNTITNGNGTDIPLAYLVTESRSEDYKHLVASADGEFSVINIDNASDRKSEEMMEYVTAVTDGSPVKASFRGGYFSSRSMIGELFMVLAVAVLLLYFILAAQFESIVQPMIILAEIVIDVAIVMLALFVFGESLNIMSMIGIVVACGIIINDSILKVDTINRLYRRHGKGRCSGNIALLRAVVVAGHRRLKPIIMTSLTTVLAIVPFLSRGDMGSALQYPLSFAIITGMTVGTLVSLFFVPLMYYIIYRKR</sequence>
<feature type="transmembrane region" description="Helical" evidence="1">
    <location>
        <begin position="379"/>
        <end position="400"/>
    </location>
</feature>
<name>A0ABX2AVS5_9BACT</name>
<keyword evidence="1" id="KW-0472">Membrane</keyword>
<dbReference type="PRINTS" id="PR00702">
    <property type="entry name" value="ACRIFLAVINRP"/>
</dbReference>
<proteinExistence type="predicted"/>
<keyword evidence="3" id="KW-1185">Reference proteome</keyword>
<keyword evidence="1" id="KW-1133">Transmembrane helix</keyword>
<dbReference type="InterPro" id="IPR027463">
    <property type="entry name" value="AcrB_DN_DC_subdom"/>
</dbReference>
<feature type="transmembrane region" description="Helical" evidence="1">
    <location>
        <begin position="421"/>
        <end position="442"/>
    </location>
</feature>
<evidence type="ECO:0000313" key="3">
    <source>
        <dbReference type="Proteomes" id="UP001193734"/>
    </source>
</evidence>
<feature type="transmembrane region" description="Helical" evidence="1">
    <location>
        <begin position="454"/>
        <end position="479"/>
    </location>
</feature>
<gene>
    <name evidence="2" type="ORF">HPS55_09610</name>
</gene>
<dbReference type="Gene3D" id="3.30.70.1430">
    <property type="entry name" value="Multidrug efflux transporter AcrB pore domain"/>
    <property type="match status" value="2"/>
</dbReference>
<feature type="transmembrane region" description="Helical" evidence="1">
    <location>
        <begin position="829"/>
        <end position="848"/>
    </location>
</feature>
<dbReference type="PANTHER" id="PTHR32063">
    <property type="match status" value="1"/>
</dbReference>
<dbReference type="Proteomes" id="UP001193734">
    <property type="component" value="Unassembled WGS sequence"/>
</dbReference>
<feature type="transmembrane region" description="Helical" evidence="1">
    <location>
        <begin position="353"/>
        <end position="373"/>
    </location>
</feature>
<keyword evidence="1" id="KW-0812">Transmembrane</keyword>
<feature type="transmembrane region" description="Helical" evidence="1">
    <location>
        <begin position="885"/>
        <end position="904"/>
    </location>
</feature>